<dbReference type="PANTHER" id="PTHR34595">
    <property type="entry name" value="BLR5612 PROTEIN"/>
    <property type="match status" value="1"/>
</dbReference>
<evidence type="ECO:0000259" key="2">
    <source>
        <dbReference type="Pfam" id="PF14403"/>
    </source>
</evidence>
<feature type="domain" description="DUF403" evidence="1">
    <location>
        <begin position="517"/>
        <end position="828"/>
    </location>
</feature>
<name>A0A5R8KB63_9BACT</name>
<dbReference type="Gene3D" id="3.30.1490.270">
    <property type="match status" value="1"/>
</dbReference>
<evidence type="ECO:0000313" key="4">
    <source>
        <dbReference type="Proteomes" id="UP000306196"/>
    </source>
</evidence>
<dbReference type="RefSeq" id="WP_138087640.1">
    <property type="nucleotide sequence ID" value="NZ_VAUV01000013.1"/>
</dbReference>
<dbReference type="EMBL" id="VAUV01000013">
    <property type="protein sequence ID" value="TLD69497.1"/>
    <property type="molecule type" value="Genomic_DNA"/>
</dbReference>
<gene>
    <name evidence="3" type="ORF">FEM03_17830</name>
</gene>
<protein>
    <submittedName>
        <fullName evidence="3">Uncharacterized protein</fullName>
    </submittedName>
</protein>
<reference evidence="3 4" key="1">
    <citation type="submission" date="2019-05" db="EMBL/GenBank/DDBJ databases">
        <title>Verrucobacter flavum gen. nov., sp. nov. a new member of the family Verrucomicrobiaceae.</title>
        <authorList>
            <person name="Szuroczki S."/>
            <person name="Abbaszade G."/>
            <person name="Szabo A."/>
            <person name="Felfoldi T."/>
            <person name="Schumann P."/>
            <person name="Boka K."/>
            <person name="Keki Z."/>
            <person name="Toumi M."/>
            <person name="Toth E."/>
        </authorList>
    </citation>
    <scope>NUCLEOTIDE SEQUENCE [LARGE SCALE GENOMIC DNA]</scope>
    <source>
        <strain evidence="3 4">MG-N-17</strain>
    </source>
</reference>
<dbReference type="Gene3D" id="3.40.50.11290">
    <property type="match status" value="1"/>
</dbReference>
<evidence type="ECO:0000259" key="1">
    <source>
        <dbReference type="Pfam" id="PF04168"/>
    </source>
</evidence>
<organism evidence="3 4">
    <name type="scientific">Phragmitibacter flavus</name>
    <dbReference type="NCBI Taxonomy" id="2576071"/>
    <lineage>
        <taxon>Bacteria</taxon>
        <taxon>Pseudomonadati</taxon>
        <taxon>Verrucomicrobiota</taxon>
        <taxon>Verrucomicrobiia</taxon>
        <taxon>Verrucomicrobiales</taxon>
        <taxon>Verrucomicrobiaceae</taxon>
        <taxon>Phragmitibacter</taxon>
    </lineage>
</organism>
<accession>A0A5R8KB63</accession>
<dbReference type="Proteomes" id="UP000306196">
    <property type="component" value="Unassembled WGS sequence"/>
</dbReference>
<dbReference type="InterPro" id="IPR025841">
    <property type="entry name" value="CP_ATPgrasp_2"/>
</dbReference>
<keyword evidence="4" id="KW-1185">Reference proteome</keyword>
<dbReference type="PANTHER" id="PTHR34595:SF2">
    <property type="entry name" value="BLR2978 PROTEIN"/>
    <property type="match status" value="1"/>
</dbReference>
<sequence length="836" mass="93555">MMQPPPANVSVAALLAACRATGSGFDEARGADGLPRASWKGFLEGLAQMEVSDLAVRQEEASRLLREHGATYTIYDDPQAADRHWKLDILPLVIGAKEWDWLEKALKQRSKLLRMIVRDLYGPRRLLKEGWVPPGMLFANPGFLRAAHGIEPAGGMSLFHHAVDIARDSSGRWRVLADRTQAPSGKGYALENRVVLTSLFPDEFRDLNVERLAGFFQIERDSLRSLAPQNKHDPLVVLMTPGPLNETYFEHAYKARYLGFTLVEGADLTVRDRKVFLKTLEGLRQVDVILRRVDDTFCDPLELRSETWLGVAGLMEAWRAGNVAIANGVGTGVVETTAMLPFLPGLCRHLLAQDLTLPNAETWWCGQQKVLQQVEANLERYVIKRAFLSGAGRPEFGAKLSGARRDELLSRMRAFPHEYAAQELLNLSTAPVFYGGRLEQRPLVLRCYIVPNGDDLAVMPGGLTRVSPSPQGMVVSMQNGGVSKDTWVLSDSPVEQLTLMLPPVVSMRSEKNAGEVPSRVADHYYWLGRYAERLEGFVRLLRAVVQRLAGEGNEDQTRELEAMVPWMVGLGYLPDRFGSGPVGKALLARLAVLILSRKKDGGVRDLLGRLRYNAFALRDRISDDTWRLCNQLEQDSQPRSQRFSVPEALLMLNKLVLDLAAFSGMEMENMTRGHGWRFLDLGRRVERADNLMSWVKAAVHPGPRNEAVLGPLLEICDSAMTFRRRYHTRPQLAPILDLLIADETNPRSLMWQLQQMSRHASQLPRDGQEGNIGDEKRQVDGMLSIIASTHFPALAQAEDREPGNLLSLCEHMSTSLSNFSRSVTQHYFAHALSRVR</sequence>
<dbReference type="Pfam" id="PF04168">
    <property type="entry name" value="Alpha-E"/>
    <property type="match status" value="1"/>
</dbReference>
<comment type="caution">
    <text evidence="3">The sequence shown here is derived from an EMBL/GenBank/DDBJ whole genome shotgun (WGS) entry which is preliminary data.</text>
</comment>
<proteinExistence type="predicted"/>
<dbReference type="OrthoDB" id="9803842at2"/>
<dbReference type="SUPFAM" id="SSF56059">
    <property type="entry name" value="Glutathione synthetase ATP-binding domain-like"/>
    <property type="match status" value="1"/>
</dbReference>
<dbReference type="InterPro" id="IPR051680">
    <property type="entry name" value="ATP-dep_Glu-Cys_Ligase-2"/>
</dbReference>
<dbReference type="InterPro" id="IPR007296">
    <property type="entry name" value="DUF403"/>
</dbReference>
<dbReference type="Pfam" id="PF14403">
    <property type="entry name" value="CP_ATPgrasp_2"/>
    <property type="match status" value="1"/>
</dbReference>
<dbReference type="AlphaFoldDB" id="A0A5R8KB63"/>
<feature type="domain" description="Circularly permuted ATP-grasp type 2" evidence="2">
    <location>
        <begin position="91"/>
        <end position="467"/>
    </location>
</feature>
<evidence type="ECO:0000313" key="3">
    <source>
        <dbReference type="EMBL" id="TLD69497.1"/>
    </source>
</evidence>